<comment type="similarity">
    <text evidence="2">Belongs to the bacterial solute-binding protein 1 family.</text>
</comment>
<comment type="subcellular location">
    <subcellularLocation>
        <location evidence="1">Cell envelope</location>
    </subcellularLocation>
</comment>
<evidence type="ECO:0000256" key="3">
    <source>
        <dbReference type="ARBA" id="ARBA00022448"/>
    </source>
</evidence>
<comment type="caution">
    <text evidence="5">The sequence shown here is derived from an EMBL/GenBank/DDBJ whole genome shotgun (WGS) entry which is preliminary data.</text>
</comment>
<keyword evidence="4" id="KW-0732">Signal</keyword>
<dbReference type="OrthoDB" id="9782846at2"/>
<keyword evidence="6" id="KW-1185">Reference proteome</keyword>
<dbReference type="SUPFAM" id="SSF53850">
    <property type="entry name" value="Periplasmic binding protein-like II"/>
    <property type="match status" value="1"/>
</dbReference>
<dbReference type="GO" id="GO:0030313">
    <property type="term" value="C:cell envelope"/>
    <property type="evidence" value="ECO:0007669"/>
    <property type="project" value="UniProtKB-SubCell"/>
</dbReference>
<dbReference type="InterPro" id="IPR050490">
    <property type="entry name" value="Bact_solute-bd_prot1"/>
</dbReference>
<evidence type="ECO:0000256" key="2">
    <source>
        <dbReference type="ARBA" id="ARBA00008520"/>
    </source>
</evidence>
<dbReference type="Pfam" id="PF13416">
    <property type="entry name" value="SBP_bac_8"/>
    <property type="match status" value="1"/>
</dbReference>
<keyword evidence="3" id="KW-0813">Transport</keyword>
<dbReference type="RefSeq" id="WP_109246395.1">
    <property type="nucleotide sequence ID" value="NZ_BFFO01000013.1"/>
</dbReference>
<evidence type="ECO:0000256" key="4">
    <source>
        <dbReference type="ARBA" id="ARBA00022729"/>
    </source>
</evidence>
<protein>
    <submittedName>
        <fullName evidence="5">Glycerol-3-phosphate ABC transporter substrate-binding protein</fullName>
    </submittedName>
</protein>
<dbReference type="Proteomes" id="UP000245021">
    <property type="component" value="Unassembled WGS sequence"/>
</dbReference>
<evidence type="ECO:0000256" key="1">
    <source>
        <dbReference type="ARBA" id="ARBA00004196"/>
    </source>
</evidence>
<evidence type="ECO:0000313" key="5">
    <source>
        <dbReference type="EMBL" id="GBG97438.1"/>
    </source>
</evidence>
<evidence type="ECO:0000313" key="6">
    <source>
        <dbReference type="Proteomes" id="UP000245021"/>
    </source>
</evidence>
<proteinExistence type="inferred from homology"/>
<organism evidence="5 6">
    <name type="scientific">Lactococcus termiticola</name>
    <dbReference type="NCBI Taxonomy" id="2169526"/>
    <lineage>
        <taxon>Bacteria</taxon>
        <taxon>Bacillati</taxon>
        <taxon>Bacillota</taxon>
        <taxon>Bacilli</taxon>
        <taxon>Lactobacillales</taxon>
        <taxon>Streptococcaceae</taxon>
        <taxon>Lactococcus</taxon>
    </lineage>
</organism>
<dbReference type="InterPro" id="IPR006059">
    <property type="entry name" value="SBP"/>
</dbReference>
<dbReference type="PANTHER" id="PTHR43649:SF31">
    <property type="entry name" value="SN-GLYCEROL-3-PHOSPHATE-BINDING PERIPLASMIC PROTEIN UGPB"/>
    <property type="match status" value="1"/>
</dbReference>
<reference evidence="5 6" key="1">
    <citation type="journal article" date="2018" name="Genome Announc.">
        <title>Draft Genome Sequence of Lactococcus sp. Strain NtB2 (JCM 32569), Isolated from the Gut of the Higher Termite Nasutitermes takasagoensis.</title>
        <authorList>
            <person name="Noda S."/>
            <person name="Aihara C."/>
            <person name="Yuki M."/>
            <person name="Ohkuma M."/>
        </authorList>
    </citation>
    <scope>NUCLEOTIDE SEQUENCE [LARGE SCALE GENOMIC DNA]</scope>
    <source>
        <strain evidence="5 6">NtB2</strain>
    </source>
</reference>
<accession>A0A2R5HKM7</accession>
<dbReference type="Gene3D" id="3.40.190.10">
    <property type="entry name" value="Periplasmic binding protein-like II"/>
    <property type="match status" value="2"/>
</dbReference>
<name>A0A2R5HKM7_9LACT</name>
<dbReference type="CDD" id="cd14748">
    <property type="entry name" value="PBP2_UgpB"/>
    <property type="match status" value="1"/>
</dbReference>
<sequence length="445" mass="49421">MRLKSKNIVKILISSLIIPLIFGFFFQMARASSGTTGNKTIIHFWHAMSGQRFQALKKVINDYNQSQDKYFVIPDYQGSYEDTLAKYLSVSGTTSSPDIVQVIEAGTQTMRDAKAYKPVQDFIDAEGYDKSQLEPRIANYYSLNGRQQSMPFNTSTMVMYVNKDLLKSVGIEKTPETFEEVSDFGKKLKEKGSKATAIGAQSYSWVYEQLVANQNAISLNKSNGQEGTPDEALTNNQSAVDYLNWKQKSIEEGAATNFGTDESTMVASFIKGDIGLMLATSAYSAQLFKAVNYELGIIAIPHPEDKSPVGTQIGGANLHVGVNRPKAKENGAWDFLKYMASPKAQADWSVGTGYYSINKKAYDEPVIKKSYSEHPQLIDALKQLRDAKDVPANSGIFSTKYLYMRQQLETAESAIFNGADVKESLDKATNDISRELKLAERAKEK</sequence>
<dbReference type="AlphaFoldDB" id="A0A2R5HKM7"/>
<dbReference type="EMBL" id="BFFO01000013">
    <property type="protein sequence ID" value="GBG97438.1"/>
    <property type="molecule type" value="Genomic_DNA"/>
</dbReference>
<dbReference type="PANTHER" id="PTHR43649">
    <property type="entry name" value="ARABINOSE-BINDING PROTEIN-RELATED"/>
    <property type="match status" value="1"/>
</dbReference>
<gene>
    <name evidence="5" type="primary">ugpB</name>
    <name evidence="5" type="ORF">NtB2_01583</name>
</gene>